<evidence type="ECO:0000256" key="2">
    <source>
        <dbReference type="ARBA" id="ARBA00022801"/>
    </source>
</evidence>
<keyword evidence="2" id="KW-0378">Hydrolase</keyword>
<dbReference type="Proteomes" id="UP001141806">
    <property type="component" value="Unassembled WGS sequence"/>
</dbReference>
<dbReference type="Gene3D" id="2.160.20.10">
    <property type="entry name" value="Single-stranded right-handed beta-helix, Pectin lyase-like"/>
    <property type="match status" value="1"/>
</dbReference>
<dbReference type="PANTHER" id="PTHR31707">
    <property type="entry name" value="PECTINESTERASE"/>
    <property type="match status" value="1"/>
</dbReference>
<comment type="pathway">
    <text evidence="1">Glycan metabolism; pectin degradation; 2-dehydro-3-deoxy-D-gluconate from pectin: step 1/5.</text>
</comment>
<keyword evidence="3" id="KW-0063">Aspartyl esterase</keyword>
<keyword evidence="6" id="KW-1185">Reference proteome</keyword>
<accession>A0A9Q0HF08</accession>
<organism evidence="5 6">
    <name type="scientific">Protea cynaroides</name>
    <dbReference type="NCBI Taxonomy" id="273540"/>
    <lineage>
        <taxon>Eukaryota</taxon>
        <taxon>Viridiplantae</taxon>
        <taxon>Streptophyta</taxon>
        <taxon>Embryophyta</taxon>
        <taxon>Tracheophyta</taxon>
        <taxon>Spermatophyta</taxon>
        <taxon>Magnoliopsida</taxon>
        <taxon>Proteales</taxon>
        <taxon>Proteaceae</taxon>
        <taxon>Protea</taxon>
    </lineage>
</organism>
<evidence type="ECO:0000256" key="1">
    <source>
        <dbReference type="ARBA" id="ARBA00005184"/>
    </source>
</evidence>
<comment type="caution">
    <text evidence="5">The sequence shown here is derived from an EMBL/GenBank/DDBJ whole genome shotgun (WGS) entry which is preliminary data.</text>
</comment>
<gene>
    <name evidence="5" type="ORF">NE237_016902</name>
</gene>
<evidence type="ECO:0000313" key="5">
    <source>
        <dbReference type="EMBL" id="KAJ4965053.1"/>
    </source>
</evidence>
<name>A0A9Q0HF08_9MAGN</name>
<dbReference type="GO" id="GO:0030599">
    <property type="term" value="F:pectinesterase activity"/>
    <property type="evidence" value="ECO:0007669"/>
    <property type="project" value="InterPro"/>
</dbReference>
<sequence>MFSGVNLDRHGQLALRMSNHHRQIYNSFSGMKLDQTTENSVLVRDMVVVSKDGTGNFTIINDALVAAPINTNITDGYFMIYVVAGVYDEYVSIDKTKLNIMMIGEGIRKQ</sequence>
<protein>
    <recommendedName>
        <fullName evidence="4">Pectinesterase catalytic domain-containing protein</fullName>
    </recommendedName>
</protein>
<dbReference type="EMBL" id="JAMYWD010000007">
    <property type="protein sequence ID" value="KAJ4965053.1"/>
    <property type="molecule type" value="Genomic_DNA"/>
</dbReference>
<dbReference type="OrthoDB" id="1433635at2759"/>
<dbReference type="InterPro" id="IPR011050">
    <property type="entry name" value="Pectin_lyase_fold/virulence"/>
</dbReference>
<dbReference type="InterPro" id="IPR012334">
    <property type="entry name" value="Pectin_lyas_fold"/>
</dbReference>
<feature type="domain" description="Pectinesterase catalytic" evidence="4">
    <location>
        <begin position="47"/>
        <end position="109"/>
    </location>
</feature>
<dbReference type="SUPFAM" id="SSF51126">
    <property type="entry name" value="Pectin lyase-like"/>
    <property type="match status" value="1"/>
</dbReference>
<evidence type="ECO:0000313" key="6">
    <source>
        <dbReference type="Proteomes" id="UP001141806"/>
    </source>
</evidence>
<dbReference type="InterPro" id="IPR000070">
    <property type="entry name" value="Pectinesterase_cat"/>
</dbReference>
<reference evidence="5" key="1">
    <citation type="journal article" date="2023" name="Plant J.">
        <title>The genome of the king protea, Protea cynaroides.</title>
        <authorList>
            <person name="Chang J."/>
            <person name="Duong T.A."/>
            <person name="Schoeman C."/>
            <person name="Ma X."/>
            <person name="Roodt D."/>
            <person name="Barker N."/>
            <person name="Li Z."/>
            <person name="Van de Peer Y."/>
            <person name="Mizrachi E."/>
        </authorList>
    </citation>
    <scope>NUCLEOTIDE SEQUENCE</scope>
    <source>
        <tissue evidence="5">Young leaves</tissue>
    </source>
</reference>
<evidence type="ECO:0000259" key="4">
    <source>
        <dbReference type="Pfam" id="PF01095"/>
    </source>
</evidence>
<proteinExistence type="predicted"/>
<dbReference type="Pfam" id="PF01095">
    <property type="entry name" value="Pectinesterase"/>
    <property type="match status" value="1"/>
</dbReference>
<evidence type="ECO:0000256" key="3">
    <source>
        <dbReference type="ARBA" id="ARBA00023085"/>
    </source>
</evidence>
<dbReference type="AlphaFoldDB" id="A0A9Q0HF08"/>
<dbReference type="GO" id="GO:0042545">
    <property type="term" value="P:cell wall modification"/>
    <property type="evidence" value="ECO:0007669"/>
    <property type="project" value="InterPro"/>
</dbReference>